<dbReference type="Proteomes" id="UP000663844">
    <property type="component" value="Unassembled WGS sequence"/>
</dbReference>
<gene>
    <name evidence="1" type="ORF">OXD698_LOCUS49758</name>
</gene>
<comment type="caution">
    <text evidence="1">The sequence shown here is derived from an EMBL/GenBank/DDBJ whole genome shotgun (WGS) entry which is preliminary data.</text>
</comment>
<reference evidence="1" key="1">
    <citation type="submission" date="2021-02" db="EMBL/GenBank/DDBJ databases">
        <authorList>
            <person name="Nowell W R."/>
        </authorList>
    </citation>
    <scope>NUCLEOTIDE SEQUENCE</scope>
</reference>
<sequence length="42" mass="4806">MILYYTLICIPKVVPINSPSFILVIRAVGNVDQYIAKRLNKQ</sequence>
<evidence type="ECO:0000313" key="1">
    <source>
        <dbReference type="EMBL" id="CAF4369439.1"/>
    </source>
</evidence>
<feature type="non-terminal residue" evidence="1">
    <location>
        <position position="42"/>
    </location>
</feature>
<name>A0A820MAN7_9BILA</name>
<protein>
    <submittedName>
        <fullName evidence="1">Uncharacterized protein</fullName>
    </submittedName>
</protein>
<dbReference type="AlphaFoldDB" id="A0A820MAN7"/>
<accession>A0A820MAN7</accession>
<evidence type="ECO:0000313" key="2">
    <source>
        <dbReference type="Proteomes" id="UP000663844"/>
    </source>
</evidence>
<proteinExistence type="predicted"/>
<organism evidence="1 2">
    <name type="scientific">Adineta steineri</name>
    <dbReference type="NCBI Taxonomy" id="433720"/>
    <lineage>
        <taxon>Eukaryota</taxon>
        <taxon>Metazoa</taxon>
        <taxon>Spiralia</taxon>
        <taxon>Gnathifera</taxon>
        <taxon>Rotifera</taxon>
        <taxon>Eurotatoria</taxon>
        <taxon>Bdelloidea</taxon>
        <taxon>Adinetida</taxon>
        <taxon>Adinetidae</taxon>
        <taxon>Adineta</taxon>
    </lineage>
</organism>
<dbReference type="EMBL" id="CAJOAZ010022828">
    <property type="protein sequence ID" value="CAF4369439.1"/>
    <property type="molecule type" value="Genomic_DNA"/>
</dbReference>